<feature type="region of interest" description="Disordered" evidence="6">
    <location>
        <begin position="49"/>
        <end position="68"/>
    </location>
</feature>
<dbReference type="InterPro" id="IPR015300">
    <property type="entry name" value="DNA-bd_pseudobarrel_sf"/>
</dbReference>
<gene>
    <name evidence="8" type="ordered locus">AALP_Aa6g354200</name>
</gene>
<dbReference type="Gramene" id="KFK33278">
    <property type="protein sequence ID" value="KFK33278"/>
    <property type="gene ID" value="AALP_AA6G354200"/>
</dbReference>
<evidence type="ECO:0000256" key="3">
    <source>
        <dbReference type="ARBA" id="ARBA00023125"/>
    </source>
</evidence>
<dbReference type="PANTHER" id="PTHR31541">
    <property type="entry name" value="B3 DOMAIN PLANT PROTEIN-RELATED"/>
    <property type="match status" value="1"/>
</dbReference>
<feature type="transmembrane region" description="Helical" evidence="7">
    <location>
        <begin position="335"/>
        <end position="354"/>
    </location>
</feature>
<feature type="region of interest" description="Disordered" evidence="6">
    <location>
        <begin position="588"/>
        <end position="635"/>
    </location>
</feature>
<keyword evidence="7" id="KW-0812">Transmembrane</keyword>
<evidence type="ECO:0000256" key="4">
    <source>
        <dbReference type="ARBA" id="ARBA00023163"/>
    </source>
</evidence>
<keyword evidence="2" id="KW-0805">Transcription regulation</keyword>
<proteinExistence type="predicted"/>
<dbReference type="GO" id="GO:0005634">
    <property type="term" value="C:nucleus"/>
    <property type="evidence" value="ECO:0007669"/>
    <property type="project" value="UniProtKB-SubCell"/>
</dbReference>
<dbReference type="PANTHER" id="PTHR31541:SF61">
    <property type="entry name" value="TF-B3 DOMAIN-CONTAINING PROTEIN"/>
    <property type="match status" value="1"/>
</dbReference>
<dbReference type="Proteomes" id="UP000029120">
    <property type="component" value="Chromosome 6"/>
</dbReference>
<dbReference type="SUPFAM" id="SSF101936">
    <property type="entry name" value="DNA-binding pseudobarrel domain"/>
    <property type="match status" value="2"/>
</dbReference>
<dbReference type="Pfam" id="PF03754">
    <property type="entry name" value="At2g31720-like"/>
    <property type="match status" value="2"/>
</dbReference>
<dbReference type="EMBL" id="CM002874">
    <property type="protein sequence ID" value="KFK33278.1"/>
    <property type="molecule type" value="Genomic_DNA"/>
</dbReference>
<dbReference type="Gene3D" id="2.40.330.10">
    <property type="entry name" value="DNA-binding pseudobarrel domain"/>
    <property type="match status" value="2"/>
</dbReference>
<evidence type="ECO:0000256" key="5">
    <source>
        <dbReference type="ARBA" id="ARBA00023242"/>
    </source>
</evidence>
<dbReference type="AlphaFoldDB" id="A0A087GTS6"/>
<evidence type="ECO:0000256" key="7">
    <source>
        <dbReference type="SAM" id="Phobius"/>
    </source>
</evidence>
<keyword evidence="9" id="KW-1185">Reference proteome</keyword>
<dbReference type="InterPro" id="IPR005508">
    <property type="entry name" value="At2g31720-like"/>
</dbReference>
<evidence type="ECO:0000256" key="6">
    <source>
        <dbReference type="SAM" id="MobiDB-lite"/>
    </source>
</evidence>
<feature type="compositionally biased region" description="Basic and acidic residues" evidence="6">
    <location>
        <begin position="603"/>
        <end position="619"/>
    </location>
</feature>
<sequence>MLNDVLDQVSKRMLDILTVATKRVVREIEKSSSEEARARKGFSFRKRKLDEHESQQNPNHVASSSSSSSCLVEYKRGLVVPNEPVREIEPVRETPEWLVNLMIEENGFDAKLIIEKELTQTDVSRQQNRLLIPVNKIENKDFLNEEEKRNIMAHHVKHRDTGVDVTFVGSNRQQCKLNLRRWDMNNSSNYVLVSGWFKATISNKLRLGQTIRLWSFHSPKKLYFALVPQNPAPAMALALAPPPALTPNLMLALASSSVSTNCLHLRSISPVFDRFLSPIGVFFRSFSFLLLHRFSLHRASSPSIELQQLIYKIQDRVSRIGLLSRILRFSHSDQILIVFVILRLVYSIAFIWIYSSFVSEMKLYSLLLGDRHEESLVADELFGENSHVIWLCLKMFIYGSLPRPPESHPIAGLWMLHISSGLECFTYSIMNWNQALHCNCEAGDISFEAFSVVVVWRSLEDRYIHLKGEIWLECFMQNLECVIDLVWLEFGLDNHAFPLALIMPSRECNNKASLVYAAQRLIVLDDSHNLRECLCAFLVSKSIKHGVHQLHSFIQLLEMSFATMLNDQVAKRGFDILTVATERVVRDEEIEKSSSGEASMEVEETRATKGLRKLDEHKSQQNPSHDVASSSSSSNLVLVVPNEPVRDIEPVREREAPVRQVVKKKRETPEWLVNLMREENGFDPKFICEKELTKTDICGHQSRLLIPMKKIQDTDFLNEDEKRMIMAHHGKHRETGVGVTFVGPNRQKCELDLRIWDLNRTSNYVLVSGWNKATVSNSLSQNQTIRLWSFHTPGKLFFALAPPVQAQAQAQALALLPAPPDPALAPPLVPLLALVPAPVIAPEAIVPVPVQDLTIAPVPALASVVRKKCDKRCMCEDCLDAEEVRNRRFVFFPKKKRGTPARDKASSDSDDDDGQSRREDSDLYRLALGFVEWDLANGEPLQ</sequence>
<organism evidence="8 9">
    <name type="scientific">Arabis alpina</name>
    <name type="common">Alpine rock-cress</name>
    <dbReference type="NCBI Taxonomy" id="50452"/>
    <lineage>
        <taxon>Eukaryota</taxon>
        <taxon>Viridiplantae</taxon>
        <taxon>Streptophyta</taxon>
        <taxon>Embryophyta</taxon>
        <taxon>Tracheophyta</taxon>
        <taxon>Spermatophyta</taxon>
        <taxon>Magnoliopsida</taxon>
        <taxon>eudicotyledons</taxon>
        <taxon>Gunneridae</taxon>
        <taxon>Pentapetalae</taxon>
        <taxon>rosids</taxon>
        <taxon>malvids</taxon>
        <taxon>Brassicales</taxon>
        <taxon>Brassicaceae</taxon>
        <taxon>Arabideae</taxon>
        <taxon>Arabis</taxon>
    </lineage>
</organism>
<keyword evidence="5" id="KW-0539">Nucleus</keyword>
<evidence type="ECO:0000256" key="1">
    <source>
        <dbReference type="ARBA" id="ARBA00004123"/>
    </source>
</evidence>
<dbReference type="OrthoDB" id="1935604at2759"/>
<name>A0A087GTS6_ARAAL</name>
<evidence type="ECO:0000256" key="2">
    <source>
        <dbReference type="ARBA" id="ARBA00023015"/>
    </source>
</evidence>
<keyword evidence="7" id="KW-1133">Transmembrane helix</keyword>
<reference evidence="9" key="1">
    <citation type="journal article" date="2015" name="Nat. Plants">
        <title>Genome expansion of Arabis alpina linked with retrotransposition and reduced symmetric DNA methylation.</title>
        <authorList>
            <person name="Willing E.M."/>
            <person name="Rawat V."/>
            <person name="Mandakova T."/>
            <person name="Maumus F."/>
            <person name="James G.V."/>
            <person name="Nordstroem K.J."/>
            <person name="Becker C."/>
            <person name="Warthmann N."/>
            <person name="Chica C."/>
            <person name="Szarzynska B."/>
            <person name="Zytnicki M."/>
            <person name="Albani M.C."/>
            <person name="Kiefer C."/>
            <person name="Bergonzi S."/>
            <person name="Castaings L."/>
            <person name="Mateos J.L."/>
            <person name="Berns M.C."/>
            <person name="Bujdoso N."/>
            <person name="Piofczyk T."/>
            <person name="de Lorenzo L."/>
            <person name="Barrero-Sicilia C."/>
            <person name="Mateos I."/>
            <person name="Piednoel M."/>
            <person name="Hagmann J."/>
            <person name="Chen-Min-Tao R."/>
            <person name="Iglesias-Fernandez R."/>
            <person name="Schuster S.C."/>
            <person name="Alonso-Blanco C."/>
            <person name="Roudier F."/>
            <person name="Carbonero P."/>
            <person name="Paz-Ares J."/>
            <person name="Davis S.J."/>
            <person name="Pecinka A."/>
            <person name="Quesneville H."/>
            <person name="Colot V."/>
            <person name="Lysak M.A."/>
            <person name="Weigel D."/>
            <person name="Coupland G."/>
            <person name="Schneeberger K."/>
        </authorList>
    </citation>
    <scope>NUCLEOTIDE SEQUENCE [LARGE SCALE GENOMIC DNA]</scope>
    <source>
        <strain evidence="9">cv. Pajares</strain>
    </source>
</reference>
<keyword evidence="7" id="KW-0472">Membrane</keyword>
<comment type="subcellular location">
    <subcellularLocation>
        <location evidence="1">Nucleus</location>
    </subcellularLocation>
</comment>
<keyword evidence="3" id="KW-0238">DNA-binding</keyword>
<protein>
    <recommendedName>
        <fullName evidence="10">TF-B3 domain-containing protein</fullName>
    </recommendedName>
</protein>
<evidence type="ECO:0008006" key="10">
    <source>
        <dbReference type="Google" id="ProtNLM"/>
    </source>
</evidence>
<keyword evidence="4" id="KW-0804">Transcription</keyword>
<accession>A0A087GTS6</accession>
<evidence type="ECO:0000313" key="8">
    <source>
        <dbReference type="EMBL" id="KFK33278.1"/>
    </source>
</evidence>
<feature type="region of interest" description="Disordered" evidence="6">
    <location>
        <begin position="896"/>
        <end position="920"/>
    </location>
</feature>
<evidence type="ECO:0000313" key="9">
    <source>
        <dbReference type="Proteomes" id="UP000029120"/>
    </source>
</evidence>
<dbReference type="GO" id="GO:0003677">
    <property type="term" value="F:DNA binding"/>
    <property type="evidence" value="ECO:0007669"/>
    <property type="project" value="UniProtKB-KW"/>
</dbReference>